<dbReference type="Proteomes" id="UP000292052">
    <property type="component" value="Unassembled WGS sequence"/>
</dbReference>
<protein>
    <submittedName>
        <fullName evidence="1">Uncharacterized protein</fullName>
    </submittedName>
</protein>
<gene>
    <name evidence="1" type="ORF">BDFB_002585</name>
</gene>
<proteinExistence type="predicted"/>
<organism evidence="1 2">
    <name type="scientific">Asbolus verrucosus</name>
    <name type="common">Desert ironclad beetle</name>
    <dbReference type="NCBI Taxonomy" id="1661398"/>
    <lineage>
        <taxon>Eukaryota</taxon>
        <taxon>Metazoa</taxon>
        <taxon>Ecdysozoa</taxon>
        <taxon>Arthropoda</taxon>
        <taxon>Hexapoda</taxon>
        <taxon>Insecta</taxon>
        <taxon>Pterygota</taxon>
        <taxon>Neoptera</taxon>
        <taxon>Endopterygota</taxon>
        <taxon>Coleoptera</taxon>
        <taxon>Polyphaga</taxon>
        <taxon>Cucujiformia</taxon>
        <taxon>Tenebrionidae</taxon>
        <taxon>Pimeliinae</taxon>
        <taxon>Asbolus</taxon>
    </lineage>
</organism>
<evidence type="ECO:0000313" key="1">
    <source>
        <dbReference type="EMBL" id="RZC41400.1"/>
    </source>
</evidence>
<evidence type="ECO:0000313" key="2">
    <source>
        <dbReference type="Proteomes" id="UP000292052"/>
    </source>
</evidence>
<reference evidence="1 2" key="1">
    <citation type="submission" date="2017-03" db="EMBL/GenBank/DDBJ databases">
        <title>Genome of the blue death feigning beetle - Asbolus verrucosus.</title>
        <authorList>
            <person name="Rider S.D."/>
        </authorList>
    </citation>
    <scope>NUCLEOTIDE SEQUENCE [LARGE SCALE GENOMIC DNA]</scope>
    <source>
        <strain evidence="1">Butters</strain>
        <tissue evidence="1">Head and leg muscle</tissue>
    </source>
</reference>
<dbReference type="EMBL" id="QDEB01017547">
    <property type="protein sequence ID" value="RZC41400.1"/>
    <property type="molecule type" value="Genomic_DNA"/>
</dbReference>
<comment type="caution">
    <text evidence="1">The sequence shown here is derived from an EMBL/GenBank/DDBJ whole genome shotgun (WGS) entry which is preliminary data.</text>
</comment>
<keyword evidence="2" id="KW-1185">Reference proteome</keyword>
<name>A0A482W8A7_ASBVE</name>
<dbReference type="AlphaFoldDB" id="A0A482W8A7"/>
<sequence length="16" mass="1778">MLQVASHFSRGVFEGI</sequence>
<accession>A0A482W8A7</accession>